<keyword evidence="3" id="KW-1185">Reference proteome</keyword>
<feature type="signal peptide" evidence="1">
    <location>
        <begin position="1"/>
        <end position="21"/>
    </location>
</feature>
<name>A0ABR6KRY1_9BACT</name>
<reference evidence="2 3" key="1">
    <citation type="submission" date="2020-08" db="EMBL/GenBank/DDBJ databases">
        <title>Genomic Encyclopedia of Type Strains, Phase IV (KMG-IV): sequencing the most valuable type-strain genomes for metagenomic binning, comparative biology and taxonomic classification.</title>
        <authorList>
            <person name="Goeker M."/>
        </authorList>
    </citation>
    <scope>NUCLEOTIDE SEQUENCE [LARGE SCALE GENOMIC DNA]</scope>
    <source>
        <strain evidence="2 3">DSM 102983</strain>
    </source>
</reference>
<dbReference type="Pfam" id="PF16272">
    <property type="entry name" value="DUF4925"/>
    <property type="match status" value="1"/>
</dbReference>
<feature type="chain" id="PRO_5047091089" description="DUF4925 domain-containing protein" evidence="1">
    <location>
        <begin position="22"/>
        <end position="381"/>
    </location>
</feature>
<dbReference type="RefSeq" id="WP_183672005.1">
    <property type="nucleotide sequence ID" value="NZ_BMPB01000014.1"/>
</dbReference>
<comment type="caution">
    <text evidence="2">The sequence shown here is derived from an EMBL/GenBank/DDBJ whole genome shotgun (WGS) entry which is preliminary data.</text>
</comment>
<evidence type="ECO:0008006" key="4">
    <source>
        <dbReference type="Google" id="ProtNLM"/>
    </source>
</evidence>
<evidence type="ECO:0000313" key="3">
    <source>
        <dbReference type="Proteomes" id="UP000533637"/>
    </source>
</evidence>
<dbReference type="PROSITE" id="PS51257">
    <property type="entry name" value="PROKAR_LIPOPROTEIN"/>
    <property type="match status" value="1"/>
</dbReference>
<keyword evidence="1" id="KW-0732">Signal</keyword>
<dbReference type="Proteomes" id="UP000533637">
    <property type="component" value="Unassembled WGS sequence"/>
</dbReference>
<organism evidence="2 3">
    <name type="scientific">Parabacteroides faecis</name>
    <dbReference type="NCBI Taxonomy" id="1217282"/>
    <lineage>
        <taxon>Bacteria</taxon>
        <taxon>Pseudomonadati</taxon>
        <taxon>Bacteroidota</taxon>
        <taxon>Bacteroidia</taxon>
        <taxon>Bacteroidales</taxon>
        <taxon>Tannerellaceae</taxon>
        <taxon>Parabacteroides</taxon>
    </lineage>
</organism>
<protein>
    <recommendedName>
        <fullName evidence="4">DUF4925 domain-containing protein</fullName>
    </recommendedName>
</protein>
<evidence type="ECO:0000313" key="2">
    <source>
        <dbReference type="EMBL" id="MBB4624256.1"/>
    </source>
</evidence>
<sequence length="381" mass="41555">MNKYLLRNFLYAICVATLLFACDDNDDSDGSGMSGIYSNKLSAPEGGNTLTLTYSGREFIGKDVSFKMTNDNTANITLHGILPGETTTLLENVAISAGSNGYSFSGNGTGTNGTSFSYTGSVEKSKMTLALTDVKVATNQLTSNGNWYPVLGEYTLMRCAFHLVTDNALLAQFAPMLEPIVGNLICWFINEVTFNPDGNITARYATMPEGKAIGDLIQLPPNRQDSEWISSPINLASYYVKDDSGLYIVPNIDMILYQIEQNKTKADGGLDAAVIAAVYQQLNKWSTTGIRMNIRKNSETPSNNMGNLIAYKGDIFLFIDKEEIEAFLPLLPLVKDLLPEDMLGGSLGSMIGPLLDILANSLQQTKTLEMGMMLSKQKDIQ</sequence>
<dbReference type="EMBL" id="JACHOC010000009">
    <property type="protein sequence ID" value="MBB4624256.1"/>
    <property type="molecule type" value="Genomic_DNA"/>
</dbReference>
<dbReference type="InterPro" id="IPR032573">
    <property type="entry name" value="DUF4925"/>
</dbReference>
<evidence type="ECO:0000256" key="1">
    <source>
        <dbReference type="SAM" id="SignalP"/>
    </source>
</evidence>
<proteinExistence type="predicted"/>
<gene>
    <name evidence="2" type="ORF">GGQ57_004184</name>
</gene>
<accession>A0ABR6KRY1</accession>